<gene>
    <name evidence="2" type="ORF">PAMC26577_08555</name>
</gene>
<feature type="region of interest" description="Disordered" evidence="1">
    <location>
        <begin position="1"/>
        <end position="33"/>
    </location>
</feature>
<feature type="compositionally biased region" description="Basic and acidic residues" evidence="1">
    <location>
        <begin position="16"/>
        <end position="25"/>
    </location>
</feature>
<name>A0A242N0B2_CABSO</name>
<evidence type="ECO:0000313" key="3">
    <source>
        <dbReference type="Proteomes" id="UP000195221"/>
    </source>
</evidence>
<sequence>MSGRATHSRAATTHCPVDDANRNAEQEFTPSQSSSCAIAFNTAGWLTS</sequence>
<organism evidence="2 3">
    <name type="scientific">Caballeronia sordidicola</name>
    <name type="common">Burkholderia sordidicola</name>
    <dbReference type="NCBI Taxonomy" id="196367"/>
    <lineage>
        <taxon>Bacteria</taxon>
        <taxon>Pseudomonadati</taxon>
        <taxon>Pseudomonadota</taxon>
        <taxon>Betaproteobacteria</taxon>
        <taxon>Burkholderiales</taxon>
        <taxon>Burkholderiaceae</taxon>
        <taxon>Caballeronia</taxon>
    </lineage>
</organism>
<dbReference type="Proteomes" id="UP000195221">
    <property type="component" value="Unassembled WGS sequence"/>
</dbReference>
<comment type="caution">
    <text evidence="2">The sequence shown here is derived from an EMBL/GenBank/DDBJ whole genome shotgun (WGS) entry which is preliminary data.</text>
</comment>
<dbReference type="EMBL" id="NBTZ01000033">
    <property type="protein sequence ID" value="OTP77003.1"/>
    <property type="molecule type" value="Genomic_DNA"/>
</dbReference>
<accession>A0A242N0B2</accession>
<reference evidence="2 3" key="1">
    <citation type="submission" date="2017-03" db="EMBL/GenBank/DDBJ databases">
        <title>Genome analysis of strain PAMC 26577.</title>
        <authorList>
            <person name="Oh H.-M."/>
            <person name="Yang J.-A."/>
        </authorList>
    </citation>
    <scope>NUCLEOTIDE SEQUENCE [LARGE SCALE GENOMIC DNA]</scope>
    <source>
        <strain evidence="2 3">PAMC 26577</strain>
    </source>
</reference>
<evidence type="ECO:0000256" key="1">
    <source>
        <dbReference type="SAM" id="MobiDB-lite"/>
    </source>
</evidence>
<protein>
    <submittedName>
        <fullName evidence="2">Uncharacterized protein</fullName>
    </submittedName>
</protein>
<proteinExistence type="predicted"/>
<dbReference type="AlphaFoldDB" id="A0A242N0B2"/>
<evidence type="ECO:0000313" key="2">
    <source>
        <dbReference type="EMBL" id="OTP77003.1"/>
    </source>
</evidence>